<dbReference type="PROSITE" id="PS51257">
    <property type="entry name" value="PROKAR_LIPOPROTEIN"/>
    <property type="match status" value="1"/>
</dbReference>
<dbReference type="Pfam" id="PF16998">
    <property type="entry name" value="17kDa_Anti_2"/>
    <property type="match status" value="1"/>
</dbReference>
<organism evidence="12 13">
    <name type="scientific">Limimonas halophila</name>
    <dbReference type="NCBI Taxonomy" id="1082479"/>
    <lineage>
        <taxon>Bacteria</taxon>
        <taxon>Pseudomonadati</taxon>
        <taxon>Pseudomonadota</taxon>
        <taxon>Alphaproteobacteria</taxon>
        <taxon>Rhodospirillales</taxon>
        <taxon>Rhodovibrionaceae</taxon>
        <taxon>Limimonas</taxon>
    </lineage>
</organism>
<dbReference type="EMBL" id="FNCE01000003">
    <property type="protein sequence ID" value="SDF90571.1"/>
    <property type="molecule type" value="Genomic_DNA"/>
</dbReference>
<dbReference type="InterPro" id="IPR051407">
    <property type="entry name" value="Bact_OM_lipoprot/Surf_antigen"/>
</dbReference>
<dbReference type="PANTHER" id="PTHR35603">
    <property type="match status" value="1"/>
</dbReference>
<accession>A0A1G7PWE7</accession>
<evidence type="ECO:0000256" key="7">
    <source>
        <dbReference type="ARBA" id="ARBA00023288"/>
    </source>
</evidence>
<feature type="compositionally biased region" description="Polar residues" evidence="8">
    <location>
        <begin position="98"/>
        <end position="119"/>
    </location>
</feature>
<protein>
    <recommendedName>
        <fullName evidence="3">17 kDa surface antigen</fullName>
    </recommendedName>
</protein>
<dbReference type="PANTHER" id="PTHR35603:SF1">
    <property type="entry name" value="OUTER MEMBRANE LIPOPROTEIN SLYB"/>
    <property type="match status" value="1"/>
</dbReference>
<evidence type="ECO:0000256" key="5">
    <source>
        <dbReference type="ARBA" id="ARBA00023136"/>
    </source>
</evidence>
<keyword evidence="6" id="KW-0564">Palmitate</keyword>
<dbReference type="InterPro" id="IPR016364">
    <property type="entry name" value="Surface_antigen_Rickettsia"/>
</dbReference>
<feature type="region of interest" description="Disordered" evidence="8">
    <location>
        <begin position="92"/>
        <end position="119"/>
    </location>
</feature>
<evidence type="ECO:0000259" key="11">
    <source>
        <dbReference type="Pfam" id="PF16998"/>
    </source>
</evidence>
<comment type="subcellular location">
    <subcellularLocation>
        <location evidence="1">Cell outer membrane</location>
        <topology evidence="1">Lipid-anchor</topology>
    </subcellularLocation>
</comment>
<evidence type="ECO:0000313" key="12">
    <source>
        <dbReference type="EMBL" id="SDF90571.1"/>
    </source>
</evidence>
<evidence type="ECO:0000256" key="8">
    <source>
        <dbReference type="SAM" id="MobiDB-lite"/>
    </source>
</evidence>
<feature type="signal peptide" evidence="9">
    <location>
        <begin position="1"/>
        <end position="23"/>
    </location>
</feature>
<keyword evidence="7" id="KW-0449">Lipoprotein</keyword>
<evidence type="ECO:0000256" key="6">
    <source>
        <dbReference type="ARBA" id="ARBA00023139"/>
    </source>
</evidence>
<proteinExistence type="inferred from homology"/>
<dbReference type="AlphaFoldDB" id="A0A1G7PWE7"/>
<evidence type="ECO:0000259" key="10">
    <source>
        <dbReference type="Pfam" id="PF05433"/>
    </source>
</evidence>
<evidence type="ECO:0000256" key="9">
    <source>
        <dbReference type="SAM" id="SignalP"/>
    </source>
</evidence>
<comment type="similarity">
    <text evidence="2">Belongs to the rickettsiale 17 kDa surface antigen family.</text>
</comment>
<feature type="chain" id="PRO_5011517745" description="17 kDa surface antigen" evidence="9">
    <location>
        <begin position="24"/>
        <end position="160"/>
    </location>
</feature>
<keyword evidence="5" id="KW-0472">Membrane</keyword>
<dbReference type="PIRSF" id="PIRSF002721">
    <property type="entry name" value="Surface_antigen_Rickettsia"/>
    <property type="match status" value="1"/>
</dbReference>
<evidence type="ECO:0000256" key="2">
    <source>
        <dbReference type="ARBA" id="ARBA00008681"/>
    </source>
</evidence>
<feature type="domain" description="Glycine zipper 2TM" evidence="10">
    <location>
        <begin position="33"/>
        <end position="72"/>
    </location>
</feature>
<dbReference type="InterPro" id="IPR032635">
    <property type="entry name" value="Anti_2"/>
</dbReference>
<dbReference type="Pfam" id="PF05433">
    <property type="entry name" value="Rick_17kDa_Anti"/>
    <property type="match status" value="1"/>
</dbReference>
<dbReference type="GO" id="GO:0009279">
    <property type="term" value="C:cell outer membrane"/>
    <property type="evidence" value="ECO:0007669"/>
    <property type="project" value="UniProtKB-SubCell"/>
</dbReference>
<evidence type="ECO:0000256" key="4">
    <source>
        <dbReference type="ARBA" id="ARBA00022729"/>
    </source>
</evidence>
<feature type="domain" description="Surface antigen" evidence="11">
    <location>
        <begin position="76"/>
        <end position="159"/>
    </location>
</feature>
<dbReference type="OrthoDB" id="5402098at2"/>
<keyword evidence="4 9" id="KW-0732">Signal</keyword>
<dbReference type="STRING" id="1082479.SAMN05216241_103105"/>
<evidence type="ECO:0000313" key="13">
    <source>
        <dbReference type="Proteomes" id="UP000199415"/>
    </source>
</evidence>
<evidence type="ECO:0000256" key="1">
    <source>
        <dbReference type="ARBA" id="ARBA00004459"/>
    </source>
</evidence>
<dbReference type="Proteomes" id="UP000199415">
    <property type="component" value="Unassembled WGS sequence"/>
</dbReference>
<reference evidence="12 13" key="1">
    <citation type="submission" date="2016-10" db="EMBL/GenBank/DDBJ databases">
        <authorList>
            <person name="de Groot N.N."/>
        </authorList>
    </citation>
    <scope>NUCLEOTIDE SEQUENCE [LARGE SCALE GENOMIC DNA]</scope>
    <source>
        <strain evidence="12 13">DSM 25584</strain>
    </source>
</reference>
<evidence type="ECO:0000256" key="3">
    <source>
        <dbReference type="ARBA" id="ARBA00015281"/>
    </source>
</evidence>
<sequence>MTVRRILAALALTAMVAAGCANSGDQPGPKQSIGTIGGAILGGFLGSKVGGGKGQLWATGAGAAVGALIGSEFGKSLDRADRIYAARTTQAALEHTKSGQTSTWSNPDSGNSGKVTPTETFQRADGTYCREFQQTVTVGGETQQAYGTACRQPDGSWKII</sequence>
<keyword evidence="13" id="KW-1185">Reference proteome</keyword>
<dbReference type="RefSeq" id="WP_090019241.1">
    <property type="nucleotide sequence ID" value="NZ_FNCE01000003.1"/>
</dbReference>
<name>A0A1G7PWE7_9PROT</name>
<dbReference type="InterPro" id="IPR008816">
    <property type="entry name" value="Gly_zipper_2TM_dom"/>
</dbReference>
<gene>
    <name evidence="12" type="ORF">SAMN05216241_103105</name>
</gene>